<comment type="subcellular location">
    <subcellularLocation>
        <location evidence="1">Membrane</location>
        <topology evidence="1">Multi-pass membrane protein</topology>
    </subcellularLocation>
</comment>
<evidence type="ECO:0000256" key="1">
    <source>
        <dbReference type="ARBA" id="ARBA00004141"/>
    </source>
</evidence>
<dbReference type="PANTHER" id="PTHR30266:SF2">
    <property type="entry name" value="LARGE-CONDUCTANCE MECHANOSENSITIVE CHANNEL"/>
    <property type="match status" value="1"/>
</dbReference>
<evidence type="ECO:0000256" key="8">
    <source>
        <dbReference type="ARBA" id="ARBA00023303"/>
    </source>
</evidence>
<dbReference type="HAMAP" id="MF_00115">
    <property type="entry name" value="MscL"/>
    <property type="match status" value="1"/>
</dbReference>
<dbReference type="InterPro" id="IPR036019">
    <property type="entry name" value="MscL_channel"/>
</dbReference>
<dbReference type="Proteomes" id="UP000053201">
    <property type="component" value="Unassembled WGS sequence"/>
</dbReference>
<dbReference type="eggNOG" id="ENOG502S1S2">
    <property type="taxonomic scope" value="Eukaryota"/>
</dbReference>
<proteinExistence type="inferred from homology"/>
<dbReference type="GO" id="GO:0016020">
    <property type="term" value="C:membrane"/>
    <property type="evidence" value="ECO:0007669"/>
    <property type="project" value="UniProtKB-SubCell"/>
</dbReference>
<evidence type="ECO:0000256" key="6">
    <source>
        <dbReference type="ARBA" id="ARBA00023065"/>
    </source>
</evidence>
<dbReference type="GeneID" id="27688070"/>
<evidence type="ECO:0000313" key="11">
    <source>
        <dbReference type="Proteomes" id="UP000053201"/>
    </source>
</evidence>
<dbReference type="PANTHER" id="PTHR30266">
    <property type="entry name" value="MECHANOSENSITIVE CHANNEL MSCL"/>
    <property type="match status" value="1"/>
</dbReference>
<name>A0A0L0HGV3_SPIPD</name>
<keyword evidence="8" id="KW-0407">Ion channel</keyword>
<dbReference type="GO" id="GO:0008381">
    <property type="term" value="F:mechanosensitive monoatomic ion channel activity"/>
    <property type="evidence" value="ECO:0007669"/>
    <property type="project" value="InterPro"/>
</dbReference>
<keyword evidence="4 9" id="KW-0812">Transmembrane</keyword>
<feature type="transmembrane region" description="Helical" evidence="9">
    <location>
        <begin position="39"/>
        <end position="60"/>
    </location>
</feature>
<keyword evidence="6" id="KW-0406">Ion transport</keyword>
<protein>
    <submittedName>
        <fullName evidence="10">Large conductance mechanosensitive channel protein</fullName>
    </submittedName>
</protein>
<dbReference type="EMBL" id="KQ257456">
    <property type="protein sequence ID" value="KND00307.1"/>
    <property type="molecule type" value="Genomic_DNA"/>
</dbReference>
<evidence type="ECO:0000313" key="10">
    <source>
        <dbReference type="EMBL" id="KND00307.1"/>
    </source>
</evidence>
<dbReference type="STRING" id="645134.A0A0L0HGV3"/>
<dbReference type="SUPFAM" id="SSF81330">
    <property type="entry name" value="Gated mechanosensitive channel"/>
    <property type="match status" value="1"/>
</dbReference>
<dbReference type="InterPro" id="IPR001185">
    <property type="entry name" value="MS_channel"/>
</dbReference>
<keyword evidence="5 9" id="KW-1133">Transmembrane helix</keyword>
<sequence length="201" mass="22593">MPPRTTEHQPLLPRAAEMAREVTRSNWEDFKEFINRGKVVDLAVGIVIGASFSSIVTSLVDDLLSPILSLVVGNQLEDAFILLKAPDMNSEACKQHEELCLDPKTPQQAHAVGAITFNYGHFIQRIINFFLIAVILFFLIKAYTKLLHKGSKFLKRYRDCPWCLEEIPEKARKCKYCGSEVVPLNHGVELAIDRPPPGVAH</sequence>
<evidence type="ECO:0000256" key="7">
    <source>
        <dbReference type="ARBA" id="ARBA00023136"/>
    </source>
</evidence>
<dbReference type="OrthoDB" id="10010920at2759"/>
<keyword evidence="3" id="KW-1003">Cell membrane</keyword>
<feature type="transmembrane region" description="Helical" evidence="9">
    <location>
        <begin position="126"/>
        <end position="144"/>
    </location>
</feature>
<gene>
    <name evidence="10" type="ORF">SPPG_04632</name>
</gene>
<dbReference type="AlphaFoldDB" id="A0A0L0HGV3"/>
<evidence type="ECO:0000256" key="9">
    <source>
        <dbReference type="SAM" id="Phobius"/>
    </source>
</evidence>
<dbReference type="Gene3D" id="1.10.1200.120">
    <property type="entry name" value="Large-conductance mechanosensitive channel, MscL, domain 1"/>
    <property type="match status" value="1"/>
</dbReference>
<dbReference type="RefSeq" id="XP_016608346.1">
    <property type="nucleotide sequence ID" value="XM_016752868.1"/>
</dbReference>
<reference evidence="10 11" key="1">
    <citation type="submission" date="2009-08" db="EMBL/GenBank/DDBJ databases">
        <title>The Genome Sequence of Spizellomyces punctatus strain DAOM BR117.</title>
        <authorList>
            <consortium name="The Broad Institute Genome Sequencing Platform"/>
            <person name="Russ C."/>
            <person name="Cuomo C."/>
            <person name="Shea T."/>
            <person name="Young S.K."/>
            <person name="Zeng Q."/>
            <person name="Koehrsen M."/>
            <person name="Haas B."/>
            <person name="Borodovsky M."/>
            <person name="Guigo R."/>
            <person name="Alvarado L."/>
            <person name="Berlin A."/>
            <person name="Bochicchio J."/>
            <person name="Borenstein D."/>
            <person name="Chapman S."/>
            <person name="Chen Z."/>
            <person name="Engels R."/>
            <person name="Freedman E."/>
            <person name="Gellesch M."/>
            <person name="Goldberg J."/>
            <person name="Griggs A."/>
            <person name="Gujja S."/>
            <person name="Heiman D."/>
            <person name="Hepburn T."/>
            <person name="Howarth C."/>
            <person name="Jen D."/>
            <person name="Larson L."/>
            <person name="Lewis B."/>
            <person name="Mehta T."/>
            <person name="Park D."/>
            <person name="Pearson M."/>
            <person name="Roberts A."/>
            <person name="Saif S."/>
            <person name="Shenoy N."/>
            <person name="Sisk P."/>
            <person name="Stolte C."/>
            <person name="Sykes S."/>
            <person name="Thomson T."/>
            <person name="Walk T."/>
            <person name="White J."/>
            <person name="Yandava C."/>
            <person name="Burger G."/>
            <person name="Gray M.W."/>
            <person name="Holland P.W.H."/>
            <person name="King N."/>
            <person name="Lang F.B.F."/>
            <person name="Roger A.J."/>
            <person name="Ruiz-Trillo I."/>
            <person name="Lander E."/>
            <person name="Nusbaum C."/>
        </authorList>
    </citation>
    <scope>NUCLEOTIDE SEQUENCE [LARGE SCALE GENOMIC DNA]</scope>
    <source>
        <strain evidence="10 11">DAOM BR117</strain>
    </source>
</reference>
<dbReference type="Pfam" id="PF01741">
    <property type="entry name" value="MscL"/>
    <property type="match status" value="1"/>
</dbReference>
<organism evidence="10 11">
    <name type="scientific">Spizellomyces punctatus (strain DAOM BR117)</name>
    <dbReference type="NCBI Taxonomy" id="645134"/>
    <lineage>
        <taxon>Eukaryota</taxon>
        <taxon>Fungi</taxon>
        <taxon>Fungi incertae sedis</taxon>
        <taxon>Chytridiomycota</taxon>
        <taxon>Chytridiomycota incertae sedis</taxon>
        <taxon>Chytridiomycetes</taxon>
        <taxon>Spizellomycetales</taxon>
        <taxon>Spizellomycetaceae</taxon>
        <taxon>Spizellomyces</taxon>
    </lineage>
</organism>
<evidence type="ECO:0000256" key="4">
    <source>
        <dbReference type="ARBA" id="ARBA00022692"/>
    </source>
</evidence>
<dbReference type="VEuPathDB" id="FungiDB:SPPG_04632"/>
<evidence type="ECO:0000256" key="3">
    <source>
        <dbReference type="ARBA" id="ARBA00022475"/>
    </source>
</evidence>
<keyword evidence="7 9" id="KW-0472">Membrane</keyword>
<dbReference type="InterPro" id="IPR037673">
    <property type="entry name" value="MSC/AndL"/>
</dbReference>
<dbReference type="NCBIfam" id="TIGR00220">
    <property type="entry name" value="mscL"/>
    <property type="match status" value="1"/>
</dbReference>
<evidence type="ECO:0000256" key="2">
    <source>
        <dbReference type="ARBA" id="ARBA00022448"/>
    </source>
</evidence>
<accession>A0A0L0HGV3</accession>
<keyword evidence="2" id="KW-0813">Transport</keyword>
<dbReference type="InParanoid" id="A0A0L0HGV3"/>
<evidence type="ECO:0000256" key="5">
    <source>
        <dbReference type="ARBA" id="ARBA00022989"/>
    </source>
</evidence>
<keyword evidence="11" id="KW-1185">Reference proteome</keyword>
<dbReference type="OMA" id="YCKESIN"/>